<accession>A0A8S9IZI3</accession>
<name>A0A8S9IZI3_BRACR</name>
<comment type="caution">
    <text evidence="1">The sequence shown here is derived from an EMBL/GenBank/DDBJ whole genome shotgun (WGS) entry which is preliminary data.</text>
</comment>
<protein>
    <recommendedName>
        <fullName evidence="2">RNase H type-1 domain-containing protein</fullName>
    </recommendedName>
</protein>
<gene>
    <name evidence="1" type="ORF">F2Q70_00003481</name>
</gene>
<dbReference type="EMBL" id="QGKY02001015">
    <property type="protein sequence ID" value="KAF2574772.1"/>
    <property type="molecule type" value="Genomic_DNA"/>
</dbReference>
<organism evidence="1">
    <name type="scientific">Brassica cretica</name>
    <name type="common">Mustard</name>
    <dbReference type="NCBI Taxonomy" id="69181"/>
    <lineage>
        <taxon>Eukaryota</taxon>
        <taxon>Viridiplantae</taxon>
        <taxon>Streptophyta</taxon>
        <taxon>Embryophyta</taxon>
        <taxon>Tracheophyta</taxon>
        <taxon>Spermatophyta</taxon>
        <taxon>Magnoliopsida</taxon>
        <taxon>eudicotyledons</taxon>
        <taxon>Gunneridae</taxon>
        <taxon>Pentapetalae</taxon>
        <taxon>rosids</taxon>
        <taxon>malvids</taxon>
        <taxon>Brassicales</taxon>
        <taxon>Brassicaceae</taxon>
        <taxon>Brassiceae</taxon>
        <taxon>Brassica</taxon>
    </lineage>
</organism>
<reference evidence="1" key="1">
    <citation type="submission" date="2019-12" db="EMBL/GenBank/DDBJ databases">
        <title>Genome sequencing and annotation of Brassica cretica.</title>
        <authorList>
            <person name="Studholme D.J."/>
            <person name="Sarris P.F."/>
        </authorList>
    </citation>
    <scope>NUCLEOTIDE SEQUENCE</scope>
    <source>
        <strain evidence="1">PFS-102/07</strain>
        <tissue evidence="1">Leaf</tissue>
    </source>
</reference>
<evidence type="ECO:0008006" key="2">
    <source>
        <dbReference type="Google" id="ProtNLM"/>
    </source>
</evidence>
<dbReference type="AlphaFoldDB" id="A0A8S9IZI3"/>
<sequence>MESMIQHSTCQRFGTDCKDLIAMIVDPKVWLNFSTELEVVQGHKDFKISYFPRTQNEIVDSLAMESMIQHSTCQRFGTDCKDLIAMIVDPKVWLNFSTELEVVQGHKDFKISYFPRTQNEIVDSLVRNARSFHRFLCFIGCSIPVLLRRPPQV</sequence>
<proteinExistence type="predicted"/>
<evidence type="ECO:0000313" key="1">
    <source>
        <dbReference type="EMBL" id="KAF2574772.1"/>
    </source>
</evidence>